<name>F0SFH6_RUBBR</name>
<reference evidence="3" key="1">
    <citation type="submission" date="2011-02" db="EMBL/GenBank/DDBJ databases">
        <title>The complete genome of Planctomyces brasiliensis DSM 5305.</title>
        <authorList>
            <person name="Lucas S."/>
            <person name="Copeland A."/>
            <person name="Lapidus A."/>
            <person name="Bruce D."/>
            <person name="Goodwin L."/>
            <person name="Pitluck S."/>
            <person name="Kyrpides N."/>
            <person name="Mavromatis K."/>
            <person name="Pagani I."/>
            <person name="Ivanova N."/>
            <person name="Ovchinnikova G."/>
            <person name="Lu M."/>
            <person name="Detter J.C."/>
            <person name="Han C."/>
            <person name="Land M."/>
            <person name="Hauser L."/>
            <person name="Markowitz V."/>
            <person name="Cheng J.-F."/>
            <person name="Hugenholtz P."/>
            <person name="Woyke T."/>
            <person name="Wu D."/>
            <person name="Tindall B."/>
            <person name="Pomrenke H.G."/>
            <person name="Brambilla E."/>
            <person name="Klenk H.-P."/>
            <person name="Eisen J.A."/>
        </authorList>
    </citation>
    <scope>NUCLEOTIDE SEQUENCE [LARGE SCALE GENOMIC DNA]</scope>
    <source>
        <strain evidence="3">ATCC 49424 / DSM 5305 / JCM 21570 / NBRC 103401 / IFAM 1448</strain>
    </source>
</reference>
<evidence type="ECO:0000256" key="1">
    <source>
        <dbReference type="SAM" id="MobiDB-lite"/>
    </source>
</evidence>
<sequence>MRGTAIWLACVCVLASAGCTHHPHSPVLEVLWVDFNIYERPAVFFDHKSHYPSKPQHVKYFRWLHQPDSGANMTGMPLAAQQGYVGQNPGSIPTFVPPVTTPYAPTEQAPAPSPEVMPNPADRSTPPPPPAIEPPREEAPAPPPTPPSAPQDKPLRYSVPNGPTAARGGSRQQVPTQSAGWNSSSGVPVKSLLFAHP</sequence>
<dbReference type="AlphaFoldDB" id="F0SFH6"/>
<dbReference type="Proteomes" id="UP000006860">
    <property type="component" value="Chromosome"/>
</dbReference>
<feature type="compositionally biased region" description="Pro residues" evidence="1">
    <location>
        <begin position="140"/>
        <end position="149"/>
    </location>
</feature>
<feature type="compositionally biased region" description="Polar residues" evidence="1">
    <location>
        <begin position="170"/>
        <end position="186"/>
    </location>
</feature>
<proteinExistence type="predicted"/>
<evidence type="ECO:0000313" key="3">
    <source>
        <dbReference type="Proteomes" id="UP000006860"/>
    </source>
</evidence>
<protein>
    <submittedName>
        <fullName evidence="2">Uncharacterized protein</fullName>
    </submittedName>
</protein>
<dbReference type="EMBL" id="CP002546">
    <property type="protein sequence ID" value="ADY59383.1"/>
    <property type="molecule type" value="Genomic_DNA"/>
</dbReference>
<accession>F0SFH6</accession>
<organism evidence="2 3">
    <name type="scientific">Rubinisphaera brasiliensis (strain ATCC 49424 / DSM 5305 / JCM 21570 / IAM 15109 / NBRC 103401 / IFAM 1448)</name>
    <name type="common">Planctomyces brasiliensis</name>
    <dbReference type="NCBI Taxonomy" id="756272"/>
    <lineage>
        <taxon>Bacteria</taxon>
        <taxon>Pseudomonadati</taxon>
        <taxon>Planctomycetota</taxon>
        <taxon>Planctomycetia</taxon>
        <taxon>Planctomycetales</taxon>
        <taxon>Planctomycetaceae</taxon>
        <taxon>Rubinisphaera</taxon>
    </lineage>
</organism>
<dbReference type="HOGENOM" id="CLU_1383266_0_0_0"/>
<feature type="region of interest" description="Disordered" evidence="1">
    <location>
        <begin position="89"/>
        <end position="197"/>
    </location>
</feature>
<dbReference type="PROSITE" id="PS51257">
    <property type="entry name" value="PROKAR_LIPOPROTEIN"/>
    <property type="match status" value="1"/>
</dbReference>
<keyword evidence="3" id="KW-1185">Reference proteome</keyword>
<gene>
    <name evidence="2" type="ordered locus">Plabr_1773</name>
</gene>
<dbReference type="KEGG" id="pbs:Plabr_1773"/>
<evidence type="ECO:0000313" key="2">
    <source>
        <dbReference type="EMBL" id="ADY59383.1"/>
    </source>
</evidence>
<dbReference type="RefSeq" id="WP_013628110.1">
    <property type="nucleotide sequence ID" value="NC_015174.1"/>
</dbReference>